<keyword evidence="2" id="KW-1185">Reference proteome</keyword>
<evidence type="ECO:0008006" key="3">
    <source>
        <dbReference type="Google" id="ProtNLM"/>
    </source>
</evidence>
<gene>
    <name evidence="1" type="ORF">ABFW12_08540</name>
</gene>
<dbReference type="RefSeq" id="WP_368572782.1">
    <property type="nucleotide sequence ID" value="NZ_JBDLOU010000013.1"/>
</dbReference>
<name>A0ABV3VDY8_9MYCO</name>
<evidence type="ECO:0000313" key="2">
    <source>
        <dbReference type="Proteomes" id="UP001558474"/>
    </source>
</evidence>
<dbReference type="EMBL" id="JBDLOU010000013">
    <property type="protein sequence ID" value="MEX3738282.1"/>
    <property type="molecule type" value="Genomic_DNA"/>
</dbReference>
<evidence type="ECO:0000313" key="1">
    <source>
        <dbReference type="EMBL" id="MEX3738282.1"/>
    </source>
</evidence>
<dbReference type="Proteomes" id="UP001558474">
    <property type="component" value="Unassembled WGS sequence"/>
</dbReference>
<protein>
    <recommendedName>
        <fullName evidence="3">Antitoxin</fullName>
    </recommendedName>
</protein>
<comment type="caution">
    <text evidence="1">The sequence shown here is derived from an EMBL/GenBank/DDBJ whole genome shotgun (WGS) entry which is preliminary data.</text>
</comment>
<sequence length="74" mass="8041">MNIVELDSPSPAAIRRVVAAKILEQLAELEATSTELAALQTKVDRADFTVVDLYRIAQLLGSSMADLIAVERTQ</sequence>
<accession>A0ABV3VDY8</accession>
<proteinExistence type="predicted"/>
<organism evidence="1 2">
    <name type="scientific">Mycolicibacterium porcinum</name>
    <dbReference type="NCBI Taxonomy" id="39693"/>
    <lineage>
        <taxon>Bacteria</taxon>
        <taxon>Bacillati</taxon>
        <taxon>Actinomycetota</taxon>
        <taxon>Actinomycetes</taxon>
        <taxon>Mycobacteriales</taxon>
        <taxon>Mycobacteriaceae</taxon>
        <taxon>Mycolicibacterium</taxon>
    </lineage>
</organism>
<reference evidence="1 2" key="1">
    <citation type="submission" date="2024-04" db="EMBL/GenBank/DDBJ databases">
        <title>Genomic Markers of Mycobacteria.</title>
        <authorList>
            <person name="Soliman M.S."/>
            <person name="Elkholy A."/>
            <person name="Soliman N.S."/>
            <person name="Abbas A."/>
            <person name="Khayrat S."/>
            <person name="Shawky S."/>
        </authorList>
    </citation>
    <scope>NUCLEOTIDE SEQUENCE [LARGE SCALE GENOMIC DNA]</scope>
    <source>
        <strain evidence="1 2">Egy-CU-AM5</strain>
    </source>
</reference>